<comment type="caution">
    <text evidence="2">The sequence shown here is derived from an EMBL/GenBank/DDBJ whole genome shotgun (WGS) entry which is preliminary data.</text>
</comment>
<gene>
    <name evidence="2" type="ORF">H4219_001778</name>
</gene>
<proteinExistence type="predicted"/>
<organism evidence="2 3">
    <name type="scientific">Mycoemilia scoparia</name>
    <dbReference type="NCBI Taxonomy" id="417184"/>
    <lineage>
        <taxon>Eukaryota</taxon>
        <taxon>Fungi</taxon>
        <taxon>Fungi incertae sedis</taxon>
        <taxon>Zoopagomycota</taxon>
        <taxon>Kickxellomycotina</taxon>
        <taxon>Kickxellomycetes</taxon>
        <taxon>Kickxellales</taxon>
        <taxon>Kickxellaceae</taxon>
        <taxon>Mycoemilia</taxon>
    </lineage>
</organism>
<name>A0A9W7ZZC0_9FUNG</name>
<feature type="region of interest" description="Disordered" evidence="1">
    <location>
        <begin position="1"/>
        <end position="27"/>
    </location>
</feature>
<reference evidence="2" key="1">
    <citation type="submission" date="2022-07" db="EMBL/GenBank/DDBJ databases">
        <title>Phylogenomic reconstructions and comparative analyses of Kickxellomycotina fungi.</title>
        <authorList>
            <person name="Reynolds N.K."/>
            <person name="Stajich J.E."/>
            <person name="Barry K."/>
            <person name="Grigoriev I.V."/>
            <person name="Crous P."/>
            <person name="Smith M.E."/>
        </authorList>
    </citation>
    <scope>NUCLEOTIDE SEQUENCE</scope>
    <source>
        <strain evidence="2">NBRC 100468</strain>
    </source>
</reference>
<accession>A0A9W7ZZC0</accession>
<protein>
    <submittedName>
        <fullName evidence="2">Uncharacterized protein</fullName>
    </submittedName>
</protein>
<evidence type="ECO:0000313" key="2">
    <source>
        <dbReference type="EMBL" id="KAJ1919749.1"/>
    </source>
</evidence>
<evidence type="ECO:0000256" key="1">
    <source>
        <dbReference type="SAM" id="MobiDB-lite"/>
    </source>
</evidence>
<dbReference type="Proteomes" id="UP001150538">
    <property type="component" value="Unassembled WGS sequence"/>
</dbReference>
<dbReference type="OrthoDB" id="10013825at2759"/>
<sequence length="132" mass="15468">MGGQNHLDKDISVDNSGSSHEINQRPEQLLNDVFNIEPQRQTELWEKRLLGKYVIDDRRYDDGNEKKYREKGIKDTETIKTSELVSDPEFKNDGLYEIRVLYPGQPVTRDLRLSRMNLFVDENGKVRSISFH</sequence>
<evidence type="ECO:0000313" key="3">
    <source>
        <dbReference type="Proteomes" id="UP001150538"/>
    </source>
</evidence>
<dbReference type="EMBL" id="JANBPU010000022">
    <property type="protein sequence ID" value="KAJ1919749.1"/>
    <property type="molecule type" value="Genomic_DNA"/>
</dbReference>
<dbReference type="AlphaFoldDB" id="A0A9W7ZZC0"/>
<keyword evidence="3" id="KW-1185">Reference proteome</keyword>
<dbReference type="Gene3D" id="3.30.10.10">
    <property type="entry name" value="Trypsin Inhibitor V, subunit A"/>
    <property type="match status" value="1"/>
</dbReference>
<feature type="compositionally biased region" description="Basic and acidic residues" evidence="1">
    <location>
        <begin position="1"/>
        <end position="12"/>
    </location>
</feature>